<dbReference type="EMBL" id="JAGINP010000025">
    <property type="protein sequence ID" value="MBP2295912.1"/>
    <property type="molecule type" value="Genomic_DNA"/>
</dbReference>
<dbReference type="RefSeq" id="WP_209770566.1">
    <property type="nucleotide sequence ID" value="NZ_JAGINP010000025.1"/>
</dbReference>
<comment type="caution">
    <text evidence="3">The sequence shown here is derived from an EMBL/GenBank/DDBJ whole genome shotgun (WGS) entry which is preliminary data.</text>
</comment>
<feature type="transmembrane region" description="Helical" evidence="2">
    <location>
        <begin position="6"/>
        <end position="26"/>
    </location>
</feature>
<gene>
    <name evidence="3" type="ORF">J2851_005726</name>
</gene>
<protein>
    <submittedName>
        <fullName evidence="3">Cbb3-type cytochrome oxidase maturation protein</fullName>
    </submittedName>
</protein>
<dbReference type="PANTHER" id="PTHR41532:SF1">
    <property type="entry name" value="FIXS PROTEIN"/>
    <property type="match status" value="1"/>
</dbReference>
<evidence type="ECO:0000313" key="3">
    <source>
        <dbReference type="EMBL" id="MBP2295912.1"/>
    </source>
</evidence>
<feature type="region of interest" description="Disordered" evidence="1">
    <location>
        <begin position="44"/>
        <end position="70"/>
    </location>
</feature>
<evidence type="ECO:0000256" key="1">
    <source>
        <dbReference type="SAM" id="MobiDB-lite"/>
    </source>
</evidence>
<dbReference type="Pfam" id="PF03597">
    <property type="entry name" value="FixS"/>
    <property type="match status" value="1"/>
</dbReference>
<keyword evidence="2" id="KW-0472">Membrane</keyword>
<keyword evidence="2" id="KW-0812">Transmembrane</keyword>
<evidence type="ECO:0000256" key="2">
    <source>
        <dbReference type="SAM" id="Phobius"/>
    </source>
</evidence>
<organism evidence="3 4">
    <name type="scientific">Azospirillum rugosum</name>
    <dbReference type="NCBI Taxonomy" id="416170"/>
    <lineage>
        <taxon>Bacteria</taxon>
        <taxon>Pseudomonadati</taxon>
        <taxon>Pseudomonadota</taxon>
        <taxon>Alphaproteobacteria</taxon>
        <taxon>Rhodospirillales</taxon>
        <taxon>Azospirillaceae</taxon>
        <taxon>Azospirillum</taxon>
    </lineage>
</organism>
<name>A0ABS4SVC1_9PROT</name>
<dbReference type="InterPro" id="IPR004714">
    <property type="entry name" value="Cyt_oxidase_maturation_cbb3"/>
</dbReference>
<dbReference type="Proteomes" id="UP000781958">
    <property type="component" value="Unassembled WGS sequence"/>
</dbReference>
<dbReference type="NCBIfam" id="TIGR00847">
    <property type="entry name" value="ccoS"/>
    <property type="match status" value="1"/>
</dbReference>
<keyword evidence="2" id="KW-1133">Transmembrane helix</keyword>
<reference evidence="3 4" key="1">
    <citation type="submission" date="2021-03" db="EMBL/GenBank/DDBJ databases">
        <title>Genomic Encyclopedia of Type Strains, Phase III (KMG-III): the genomes of soil and plant-associated and newly described type strains.</title>
        <authorList>
            <person name="Whitman W."/>
        </authorList>
    </citation>
    <scope>NUCLEOTIDE SEQUENCE [LARGE SCALE GENOMIC DNA]</scope>
    <source>
        <strain evidence="3 4">IMMIB AFH-6</strain>
    </source>
</reference>
<accession>A0ABS4SVC1</accession>
<dbReference type="PANTHER" id="PTHR41532">
    <property type="entry name" value="FIXS PROTEIN"/>
    <property type="match status" value="1"/>
</dbReference>
<proteinExistence type="predicted"/>
<evidence type="ECO:0000313" key="4">
    <source>
        <dbReference type="Proteomes" id="UP000781958"/>
    </source>
</evidence>
<sequence>MTELLYLIAIALSLGLLGLGAFLWALKSGQFDDLDGAAHRILFDDEPPASQDAPQPKVNAAPGETSMNGR</sequence>
<keyword evidence="4" id="KW-1185">Reference proteome</keyword>